<feature type="region of interest" description="Disordered" evidence="1">
    <location>
        <begin position="1"/>
        <end position="28"/>
    </location>
</feature>
<name>A0AAD7J3J9_9AGAR</name>
<dbReference type="Proteomes" id="UP001215598">
    <property type="component" value="Unassembled WGS sequence"/>
</dbReference>
<evidence type="ECO:0000313" key="3">
    <source>
        <dbReference type="Proteomes" id="UP001215598"/>
    </source>
</evidence>
<evidence type="ECO:0000256" key="1">
    <source>
        <dbReference type="SAM" id="MobiDB-lite"/>
    </source>
</evidence>
<organism evidence="2 3">
    <name type="scientific">Mycena metata</name>
    <dbReference type="NCBI Taxonomy" id="1033252"/>
    <lineage>
        <taxon>Eukaryota</taxon>
        <taxon>Fungi</taxon>
        <taxon>Dikarya</taxon>
        <taxon>Basidiomycota</taxon>
        <taxon>Agaricomycotina</taxon>
        <taxon>Agaricomycetes</taxon>
        <taxon>Agaricomycetidae</taxon>
        <taxon>Agaricales</taxon>
        <taxon>Marasmiineae</taxon>
        <taxon>Mycenaceae</taxon>
        <taxon>Mycena</taxon>
    </lineage>
</organism>
<sequence length="115" mass="13254">MSPAFQARENKPSIERESGRSPSQKANKISASLHDVVYHLKSFRAVETCSKSALPVPEVFEGELSFIRQADKNQARKLRARIEWGKWPARPRHQRLSLKIGDSEDRRSRIWSANR</sequence>
<dbReference type="EMBL" id="JARKIB010000047">
    <property type="protein sequence ID" value="KAJ7756254.1"/>
    <property type="molecule type" value="Genomic_DNA"/>
</dbReference>
<gene>
    <name evidence="2" type="ORF">B0H16DRAFT_1458250</name>
</gene>
<keyword evidence="3" id="KW-1185">Reference proteome</keyword>
<feature type="compositionally biased region" description="Basic and acidic residues" evidence="1">
    <location>
        <begin position="8"/>
        <end position="19"/>
    </location>
</feature>
<reference evidence="2" key="1">
    <citation type="submission" date="2023-03" db="EMBL/GenBank/DDBJ databases">
        <title>Massive genome expansion in bonnet fungi (Mycena s.s.) driven by repeated elements and novel gene families across ecological guilds.</title>
        <authorList>
            <consortium name="Lawrence Berkeley National Laboratory"/>
            <person name="Harder C.B."/>
            <person name="Miyauchi S."/>
            <person name="Viragh M."/>
            <person name="Kuo A."/>
            <person name="Thoen E."/>
            <person name="Andreopoulos B."/>
            <person name="Lu D."/>
            <person name="Skrede I."/>
            <person name="Drula E."/>
            <person name="Henrissat B."/>
            <person name="Morin E."/>
            <person name="Kohler A."/>
            <person name="Barry K."/>
            <person name="LaButti K."/>
            <person name="Morin E."/>
            <person name="Salamov A."/>
            <person name="Lipzen A."/>
            <person name="Mereny Z."/>
            <person name="Hegedus B."/>
            <person name="Baldrian P."/>
            <person name="Stursova M."/>
            <person name="Weitz H."/>
            <person name="Taylor A."/>
            <person name="Grigoriev I.V."/>
            <person name="Nagy L.G."/>
            <person name="Martin F."/>
            <person name="Kauserud H."/>
        </authorList>
    </citation>
    <scope>NUCLEOTIDE SEQUENCE</scope>
    <source>
        <strain evidence="2">CBHHK182m</strain>
    </source>
</reference>
<accession>A0AAD7J3J9</accession>
<protein>
    <submittedName>
        <fullName evidence="2">Uncharacterized protein</fullName>
    </submittedName>
</protein>
<proteinExistence type="predicted"/>
<comment type="caution">
    <text evidence="2">The sequence shown here is derived from an EMBL/GenBank/DDBJ whole genome shotgun (WGS) entry which is preliminary data.</text>
</comment>
<dbReference type="AlphaFoldDB" id="A0AAD7J3J9"/>
<evidence type="ECO:0000313" key="2">
    <source>
        <dbReference type="EMBL" id="KAJ7756254.1"/>
    </source>
</evidence>